<dbReference type="Proteomes" id="UP001321520">
    <property type="component" value="Chromosome"/>
</dbReference>
<organism evidence="2 3">
    <name type="scientific">Microbulbifer spongiae</name>
    <dbReference type="NCBI Taxonomy" id="2944933"/>
    <lineage>
        <taxon>Bacteria</taxon>
        <taxon>Pseudomonadati</taxon>
        <taxon>Pseudomonadota</taxon>
        <taxon>Gammaproteobacteria</taxon>
        <taxon>Cellvibrionales</taxon>
        <taxon>Microbulbiferaceae</taxon>
        <taxon>Microbulbifer</taxon>
    </lineage>
</organism>
<accession>A0ABY9EC78</accession>
<dbReference type="InterPro" id="IPR032710">
    <property type="entry name" value="NTF2-like_dom_sf"/>
</dbReference>
<evidence type="ECO:0000313" key="3">
    <source>
        <dbReference type="Proteomes" id="UP001321520"/>
    </source>
</evidence>
<feature type="domain" description="SnoaL-like" evidence="1">
    <location>
        <begin position="8"/>
        <end position="126"/>
    </location>
</feature>
<evidence type="ECO:0000313" key="2">
    <source>
        <dbReference type="EMBL" id="WKD49683.1"/>
    </source>
</evidence>
<dbReference type="EMBL" id="CP098023">
    <property type="protein sequence ID" value="WKD49683.1"/>
    <property type="molecule type" value="Genomic_DNA"/>
</dbReference>
<dbReference type="Pfam" id="PF13474">
    <property type="entry name" value="SnoaL_3"/>
    <property type="match status" value="1"/>
</dbReference>
<sequence>MPNDHADIAALCQRLGDAHRDKDADAIVDCYAPDAVVYSLAPPLKSTMQCKDIAAWLETWDGPIHVDARDMDMVVGGDLAWVTALNHMTGTKVDGKQVDLWFRSTLCFRKNHGVWKIVHDHASTPFYMDGSLRAAVDLRPS</sequence>
<dbReference type="InterPro" id="IPR037401">
    <property type="entry name" value="SnoaL-like"/>
</dbReference>
<proteinExistence type="predicted"/>
<name>A0ABY9EC78_9GAMM</name>
<evidence type="ECO:0000259" key="1">
    <source>
        <dbReference type="Pfam" id="PF13474"/>
    </source>
</evidence>
<gene>
    <name evidence="2" type="ORF">M8T91_17610</name>
</gene>
<reference evidence="2 3" key="1">
    <citation type="submission" date="2022-05" db="EMBL/GenBank/DDBJ databases">
        <title>Microbulbifer sp. nov., isolated from sponge.</title>
        <authorList>
            <person name="Gao L."/>
        </authorList>
    </citation>
    <scope>NUCLEOTIDE SEQUENCE [LARGE SCALE GENOMIC DNA]</scope>
    <source>
        <strain evidence="2 3">MI-G</strain>
    </source>
</reference>
<dbReference type="SUPFAM" id="SSF54427">
    <property type="entry name" value="NTF2-like"/>
    <property type="match status" value="1"/>
</dbReference>
<dbReference type="RefSeq" id="WP_301415535.1">
    <property type="nucleotide sequence ID" value="NZ_CP098023.1"/>
</dbReference>
<keyword evidence="3" id="KW-1185">Reference proteome</keyword>
<dbReference type="Gene3D" id="3.10.450.50">
    <property type="match status" value="1"/>
</dbReference>
<protein>
    <submittedName>
        <fullName evidence="2">Nuclear transport factor 2 family protein</fullName>
    </submittedName>
</protein>